<evidence type="ECO:0008006" key="4">
    <source>
        <dbReference type="Google" id="ProtNLM"/>
    </source>
</evidence>
<dbReference type="Proteomes" id="UP000611554">
    <property type="component" value="Unassembled WGS sequence"/>
</dbReference>
<sequence length="317" mass="34248">MDEIKDFRGSAPVITRQAEDAARARLLRAMREPAPAPRRRLMPRPVWRLAFAASLSVAVAVGGGIALTGDDGGRSALIPVASVQQLGERAARAAATNPYETVPSPGKWLYVKETIAPLREEPEPEVDRNKRTTLELWNSVDGRQTALDDGKGRLVIHEAGPGVTAADLAEAPVTPERVLARIRTAVAETPAPPGDDGPDEQRIVETISRVMNEQALEPEVRAALFRALPMIEGVSVKQDAVDAAGRHGVAFSYVGRWERFEIILSPKEYTYLGTYGETVATRTYTTPAGTREVKAGTPVVWTAHLRAGIVGKPGERP</sequence>
<dbReference type="NCBIfam" id="NF038083">
    <property type="entry name" value="CU044_5270_fam"/>
    <property type="match status" value="1"/>
</dbReference>
<comment type="caution">
    <text evidence="2">The sequence shown here is derived from an EMBL/GenBank/DDBJ whole genome shotgun (WGS) entry which is preliminary data.</text>
</comment>
<feature type="transmembrane region" description="Helical" evidence="1">
    <location>
        <begin position="46"/>
        <end position="67"/>
    </location>
</feature>
<keyword evidence="1" id="KW-0812">Transmembrane</keyword>
<keyword evidence="1" id="KW-0472">Membrane</keyword>
<dbReference type="RefSeq" id="WP_189246742.1">
    <property type="nucleotide sequence ID" value="NZ_BMQJ01000005.1"/>
</dbReference>
<accession>A0ABQ2QSB3</accession>
<evidence type="ECO:0000313" key="2">
    <source>
        <dbReference type="EMBL" id="GGP95076.1"/>
    </source>
</evidence>
<keyword evidence="3" id="KW-1185">Reference proteome</keyword>
<reference evidence="3" key="1">
    <citation type="journal article" date="2019" name="Int. J. Syst. Evol. Microbiol.">
        <title>The Global Catalogue of Microorganisms (GCM) 10K type strain sequencing project: providing services to taxonomists for standard genome sequencing and annotation.</title>
        <authorList>
            <consortium name="The Broad Institute Genomics Platform"/>
            <consortium name="The Broad Institute Genome Sequencing Center for Infectious Disease"/>
            <person name="Wu L."/>
            <person name="Ma J."/>
        </authorList>
    </citation>
    <scope>NUCLEOTIDE SEQUENCE [LARGE SCALE GENOMIC DNA]</scope>
    <source>
        <strain evidence="3">JCM 3115</strain>
    </source>
</reference>
<keyword evidence="1" id="KW-1133">Transmembrane helix</keyword>
<proteinExistence type="predicted"/>
<evidence type="ECO:0000313" key="3">
    <source>
        <dbReference type="Proteomes" id="UP000611554"/>
    </source>
</evidence>
<organism evidence="2 3">
    <name type="scientific">Streptosporangium pseudovulgare</name>
    <dbReference type="NCBI Taxonomy" id="35765"/>
    <lineage>
        <taxon>Bacteria</taxon>
        <taxon>Bacillati</taxon>
        <taxon>Actinomycetota</taxon>
        <taxon>Actinomycetes</taxon>
        <taxon>Streptosporangiales</taxon>
        <taxon>Streptosporangiaceae</taxon>
        <taxon>Streptosporangium</taxon>
    </lineage>
</organism>
<gene>
    <name evidence="2" type="ORF">GCM10010140_26280</name>
</gene>
<dbReference type="InterPro" id="IPR047789">
    <property type="entry name" value="CU044_5270-like"/>
</dbReference>
<protein>
    <recommendedName>
        <fullName evidence="4">CU044_5270 family protein</fullName>
    </recommendedName>
</protein>
<dbReference type="EMBL" id="BMQJ01000005">
    <property type="protein sequence ID" value="GGP95076.1"/>
    <property type="molecule type" value="Genomic_DNA"/>
</dbReference>
<evidence type="ECO:0000256" key="1">
    <source>
        <dbReference type="SAM" id="Phobius"/>
    </source>
</evidence>
<name>A0ABQ2QSB3_9ACTN</name>